<dbReference type="Proteomes" id="UP000003781">
    <property type="component" value="Unassembled WGS sequence"/>
</dbReference>
<proteinExistence type="predicted"/>
<sequence length="67" mass="7191">MKKPFKPLASLVLPLILSNLSITMSSSKHCKKGAEGYAELEGGRSGKAGGRSLVNCVTLSQPEFDRR</sequence>
<reference evidence="1 2" key="1">
    <citation type="submission" date="2007-03" db="EMBL/GenBank/DDBJ databases">
        <authorList>
            <person name="Stal L."/>
            <person name="Ferriera S."/>
            <person name="Johnson J."/>
            <person name="Kravitz S."/>
            <person name="Beeson K."/>
            <person name="Sutton G."/>
            <person name="Rogers Y.-H."/>
            <person name="Friedman R."/>
            <person name="Frazier M."/>
            <person name="Venter J.C."/>
        </authorList>
    </citation>
    <scope>NUCLEOTIDE SEQUENCE [LARGE SCALE GENOMIC DNA]</scope>
    <source>
        <strain evidence="1 2">CCY0110</strain>
    </source>
</reference>
<protein>
    <submittedName>
        <fullName evidence="1">Uncharacterized protein</fullName>
    </submittedName>
</protein>
<accession>A3IHN5</accession>
<gene>
    <name evidence="1" type="ORF">CY0110_16017</name>
</gene>
<dbReference type="AlphaFoldDB" id="A3IHN5"/>
<dbReference type="EMBL" id="AAXW01000002">
    <property type="protein sequence ID" value="EAZ93317.1"/>
    <property type="molecule type" value="Genomic_DNA"/>
</dbReference>
<evidence type="ECO:0000313" key="1">
    <source>
        <dbReference type="EMBL" id="EAZ93317.1"/>
    </source>
</evidence>
<comment type="caution">
    <text evidence="1">The sequence shown here is derived from an EMBL/GenBank/DDBJ whole genome shotgun (WGS) entry which is preliminary data.</text>
</comment>
<organism evidence="1 2">
    <name type="scientific">Crocosphaera chwakensis CCY0110</name>
    <dbReference type="NCBI Taxonomy" id="391612"/>
    <lineage>
        <taxon>Bacteria</taxon>
        <taxon>Bacillati</taxon>
        <taxon>Cyanobacteriota</taxon>
        <taxon>Cyanophyceae</taxon>
        <taxon>Oscillatoriophycideae</taxon>
        <taxon>Chroococcales</taxon>
        <taxon>Aphanothecaceae</taxon>
        <taxon>Crocosphaera</taxon>
        <taxon>Crocosphaera chwakensis</taxon>
    </lineage>
</organism>
<keyword evidence="2" id="KW-1185">Reference proteome</keyword>
<name>A3IHN5_9CHRO</name>
<evidence type="ECO:0000313" key="2">
    <source>
        <dbReference type="Proteomes" id="UP000003781"/>
    </source>
</evidence>